<dbReference type="Proteomes" id="UP000299102">
    <property type="component" value="Unassembled WGS sequence"/>
</dbReference>
<feature type="compositionally biased region" description="Basic and acidic residues" evidence="1">
    <location>
        <begin position="39"/>
        <end position="55"/>
    </location>
</feature>
<name>A0A4C1ZGM3_EUMVA</name>
<comment type="caution">
    <text evidence="2">The sequence shown here is derived from an EMBL/GenBank/DDBJ whole genome shotgun (WGS) entry which is preliminary data.</text>
</comment>
<feature type="region of interest" description="Disordered" evidence="1">
    <location>
        <begin position="1"/>
        <end position="73"/>
    </location>
</feature>
<evidence type="ECO:0000256" key="1">
    <source>
        <dbReference type="SAM" id="MobiDB-lite"/>
    </source>
</evidence>
<sequence length="73" mass="7422">MSIPHTLAPVRSGDGLATGRTTSKASPNAAGRRGGTAADGRHLKDDAAGCHREPSRVGSVSPTGRERCGGRVE</sequence>
<protein>
    <submittedName>
        <fullName evidence="2">Uncharacterized protein</fullName>
    </submittedName>
</protein>
<keyword evidence="3" id="KW-1185">Reference proteome</keyword>
<evidence type="ECO:0000313" key="2">
    <source>
        <dbReference type="EMBL" id="GBP86562.1"/>
    </source>
</evidence>
<reference evidence="2 3" key="1">
    <citation type="journal article" date="2019" name="Commun. Biol.">
        <title>The bagworm genome reveals a unique fibroin gene that provides high tensile strength.</title>
        <authorList>
            <person name="Kono N."/>
            <person name="Nakamura H."/>
            <person name="Ohtoshi R."/>
            <person name="Tomita M."/>
            <person name="Numata K."/>
            <person name="Arakawa K."/>
        </authorList>
    </citation>
    <scope>NUCLEOTIDE SEQUENCE [LARGE SCALE GENOMIC DNA]</scope>
</reference>
<proteinExistence type="predicted"/>
<evidence type="ECO:0000313" key="3">
    <source>
        <dbReference type="Proteomes" id="UP000299102"/>
    </source>
</evidence>
<feature type="compositionally biased region" description="Basic and acidic residues" evidence="1">
    <location>
        <begin position="64"/>
        <end position="73"/>
    </location>
</feature>
<dbReference type="EMBL" id="BGZK01001801">
    <property type="protein sequence ID" value="GBP86562.1"/>
    <property type="molecule type" value="Genomic_DNA"/>
</dbReference>
<dbReference type="AlphaFoldDB" id="A0A4C1ZGM3"/>
<organism evidence="2 3">
    <name type="scientific">Eumeta variegata</name>
    <name type="common">Bagworm moth</name>
    <name type="synonym">Eumeta japonica</name>
    <dbReference type="NCBI Taxonomy" id="151549"/>
    <lineage>
        <taxon>Eukaryota</taxon>
        <taxon>Metazoa</taxon>
        <taxon>Ecdysozoa</taxon>
        <taxon>Arthropoda</taxon>
        <taxon>Hexapoda</taxon>
        <taxon>Insecta</taxon>
        <taxon>Pterygota</taxon>
        <taxon>Neoptera</taxon>
        <taxon>Endopterygota</taxon>
        <taxon>Lepidoptera</taxon>
        <taxon>Glossata</taxon>
        <taxon>Ditrysia</taxon>
        <taxon>Tineoidea</taxon>
        <taxon>Psychidae</taxon>
        <taxon>Oiketicinae</taxon>
        <taxon>Eumeta</taxon>
    </lineage>
</organism>
<accession>A0A4C1ZGM3</accession>
<gene>
    <name evidence="2" type="ORF">EVAR_69082_1</name>
</gene>
<feature type="compositionally biased region" description="Low complexity" evidence="1">
    <location>
        <begin position="29"/>
        <end position="38"/>
    </location>
</feature>